<gene>
    <name evidence="1" type="ORF">COW24_04325</name>
</gene>
<accession>A0A2M7H349</accession>
<protein>
    <submittedName>
        <fullName evidence="1">Uncharacterized protein</fullName>
    </submittedName>
</protein>
<reference evidence="1 2" key="1">
    <citation type="submission" date="2017-09" db="EMBL/GenBank/DDBJ databases">
        <title>Depth-based differentiation of microbial function through sediment-hosted aquifers and enrichment of novel symbionts in the deep terrestrial subsurface.</title>
        <authorList>
            <person name="Probst A.J."/>
            <person name="Ladd B."/>
            <person name="Jarett J.K."/>
            <person name="Geller-Mcgrath D.E."/>
            <person name="Sieber C.M."/>
            <person name="Emerson J.B."/>
            <person name="Anantharaman K."/>
            <person name="Thomas B.C."/>
            <person name="Malmstrom R."/>
            <person name="Stieglmeier M."/>
            <person name="Klingl A."/>
            <person name="Woyke T."/>
            <person name="Ryan C.M."/>
            <person name="Banfield J.F."/>
        </authorList>
    </citation>
    <scope>NUCLEOTIDE SEQUENCE [LARGE SCALE GENOMIC DNA]</scope>
    <source>
        <strain evidence="1">CG15_BIG_FIL_POST_REV_8_21_14_020_45_12</strain>
    </source>
</reference>
<dbReference type="Proteomes" id="UP000230292">
    <property type="component" value="Unassembled WGS sequence"/>
</dbReference>
<dbReference type="EMBL" id="PFGC01000044">
    <property type="protein sequence ID" value="PIW36653.1"/>
    <property type="molecule type" value="Genomic_DNA"/>
</dbReference>
<organism evidence="1 2">
    <name type="scientific">Candidatus Kerfeldbacteria bacterium CG15_BIG_FIL_POST_REV_8_21_14_020_45_12</name>
    <dbReference type="NCBI Taxonomy" id="2014247"/>
    <lineage>
        <taxon>Bacteria</taxon>
        <taxon>Candidatus Kerfeldiibacteriota</taxon>
    </lineage>
</organism>
<sequence length="204" mass="22934">MRFFIKKGAAQIFNRCGCRRALRCVCGDEAHLPQIIRSHSAKAQTMQTFAPVIEHVVADVSRSQGHVEECLSRTHLEIDAVHPLRPGDLTRNELGQLSEGDESSLVLEENAAVIAYQEPLDERQCLVGITGRRECDLKGHAVQRATSRRFHVRSDSGCYFEGDETLKIVALFYRSLYHSSIRLYLIKKDPRGCLWGRGSVAGLR</sequence>
<name>A0A2M7H349_9BACT</name>
<dbReference type="AlphaFoldDB" id="A0A2M7H349"/>
<proteinExistence type="predicted"/>
<evidence type="ECO:0000313" key="1">
    <source>
        <dbReference type="EMBL" id="PIW36653.1"/>
    </source>
</evidence>
<evidence type="ECO:0000313" key="2">
    <source>
        <dbReference type="Proteomes" id="UP000230292"/>
    </source>
</evidence>
<comment type="caution">
    <text evidence="1">The sequence shown here is derived from an EMBL/GenBank/DDBJ whole genome shotgun (WGS) entry which is preliminary data.</text>
</comment>